<gene>
    <name evidence="1" type="ORF">ABVK50_29415</name>
</gene>
<dbReference type="EMBL" id="CP159255">
    <property type="protein sequence ID" value="XCG51981.1"/>
    <property type="molecule type" value="Genomic_DNA"/>
</dbReference>
<organism evidence="1">
    <name type="scientific">Mesorhizobium sp. WSM2240</name>
    <dbReference type="NCBI Taxonomy" id="3228851"/>
    <lineage>
        <taxon>Bacteria</taxon>
        <taxon>Pseudomonadati</taxon>
        <taxon>Pseudomonadota</taxon>
        <taxon>Alphaproteobacteria</taxon>
        <taxon>Hyphomicrobiales</taxon>
        <taxon>Phyllobacteriaceae</taxon>
        <taxon>Mesorhizobium</taxon>
    </lineage>
</organism>
<dbReference type="RefSeq" id="WP_353646243.1">
    <property type="nucleotide sequence ID" value="NZ_CP159255.1"/>
</dbReference>
<protein>
    <recommendedName>
        <fullName evidence="2">Phage tail tape measure protein</fullName>
    </recommendedName>
</protein>
<sequence length="227" mass="24034">MSRISDLIALMKGIPDKEKRATQLGEMVAIRDKLSNSADLAERLRSLSSALEAVEGANFVEKAKQGLAQASANAARFKARLEAGSGFDRKHADVTLTAINERLENASAAVTKGWRTLVDEQGKRYQPLAEAAGRASLPGAAALNAAIARLDDWRDTPPTTPQAAEVYVANAARIPAAIADLGLEGRAGKFMVDAASGRAKAKELQNAEVLAFLDANPAVWSMLKVGL</sequence>
<dbReference type="AlphaFoldDB" id="A0AAU8CYT5"/>
<evidence type="ECO:0000313" key="1">
    <source>
        <dbReference type="EMBL" id="XCG51981.1"/>
    </source>
</evidence>
<name>A0AAU8CYT5_9HYPH</name>
<geneLocation type="plasmid" evidence="1">
    <name>pMk2240B</name>
</geneLocation>
<proteinExistence type="predicted"/>
<accession>A0AAU8CYT5</accession>
<keyword evidence="1" id="KW-0614">Plasmid</keyword>
<evidence type="ECO:0008006" key="2">
    <source>
        <dbReference type="Google" id="ProtNLM"/>
    </source>
</evidence>
<reference evidence="1" key="1">
    <citation type="submission" date="2024-06" db="EMBL/GenBank/DDBJ databases">
        <title>Mesorhizobium karijinii sp. nov., a symbiont of the iconic Swainsona formosa from arid Australia.</title>
        <authorList>
            <person name="Hill Y.J."/>
            <person name="Watkin E.L.J."/>
            <person name="O'Hara G.W."/>
            <person name="Terpolilli J."/>
            <person name="Tye M.L."/>
            <person name="Kohlmeier M.G."/>
        </authorList>
    </citation>
    <scope>NUCLEOTIDE SEQUENCE</scope>
    <source>
        <strain evidence="1">WSM2240</strain>
        <plasmid evidence="1">pMk2240B</plasmid>
    </source>
</reference>